<accession>A0A9X2VY60</accession>
<dbReference type="EMBL" id="JAOAMV010000001">
    <property type="protein sequence ID" value="MCT2557487.1"/>
    <property type="molecule type" value="Genomic_DNA"/>
</dbReference>
<evidence type="ECO:0000259" key="1">
    <source>
        <dbReference type="Pfam" id="PF02625"/>
    </source>
</evidence>
<dbReference type="Proteomes" id="UP001142648">
    <property type="component" value="Unassembled WGS sequence"/>
</dbReference>
<feature type="domain" description="XdhC- CoxI" evidence="1">
    <location>
        <begin position="29"/>
        <end position="86"/>
    </location>
</feature>
<dbReference type="InterPro" id="IPR027051">
    <property type="entry name" value="XdhC_Rossmann_dom"/>
</dbReference>
<dbReference type="Gene3D" id="3.40.50.720">
    <property type="entry name" value="NAD(P)-binding Rossmann-like Domain"/>
    <property type="match status" value="1"/>
</dbReference>
<dbReference type="PANTHER" id="PTHR30388">
    <property type="entry name" value="ALDEHYDE OXIDOREDUCTASE MOLYBDENUM COFACTOR ASSEMBLY PROTEIN"/>
    <property type="match status" value="1"/>
</dbReference>
<reference evidence="3" key="1">
    <citation type="submission" date="2022-09" db="EMBL/GenBank/DDBJ databases">
        <title>The genome sequence of Tsuneonella sp. YG55.</title>
        <authorList>
            <person name="Liu Y."/>
        </authorList>
    </citation>
    <scope>NUCLEOTIDE SEQUENCE</scope>
    <source>
        <strain evidence="3">YG55</strain>
    </source>
</reference>
<keyword evidence="4" id="KW-1185">Reference proteome</keyword>
<dbReference type="RefSeq" id="WP_259960266.1">
    <property type="nucleotide sequence ID" value="NZ_JAOAMV010000001.1"/>
</dbReference>
<feature type="domain" description="XdhC Rossmann" evidence="2">
    <location>
        <begin position="151"/>
        <end position="275"/>
    </location>
</feature>
<dbReference type="PANTHER" id="PTHR30388:SF4">
    <property type="entry name" value="MOLYBDENUM COFACTOR INSERTION CHAPERONE PAOD"/>
    <property type="match status" value="1"/>
</dbReference>
<evidence type="ECO:0000259" key="2">
    <source>
        <dbReference type="Pfam" id="PF13478"/>
    </source>
</evidence>
<comment type="caution">
    <text evidence="3">The sequence shown here is derived from an EMBL/GenBank/DDBJ whole genome shotgun (WGS) entry which is preliminary data.</text>
</comment>
<dbReference type="InterPro" id="IPR003777">
    <property type="entry name" value="XdhC_CoxI"/>
</dbReference>
<organism evidence="3 4">
    <name type="scientific">Tsuneonella litorea</name>
    <dbReference type="NCBI Taxonomy" id="2976475"/>
    <lineage>
        <taxon>Bacteria</taxon>
        <taxon>Pseudomonadati</taxon>
        <taxon>Pseudomonadota</taxon>
        <taxon>Alphaproteobacteria</taxon>
        <taxon>Sphingomonadales</taxon>
        <taxon>Erythrobacteraceae</taxon>
        <taxon>Tsuneonella</taxon>
    </lineage>
</organism>
<sequence>MYRRPPPAPSLDDFDEDQRALAAARRPGTGLCTIVGIDGAFSRRLGAQLAVLPGGEVVGSLSDGCLERQLASDCAALSEPALRRYGSGSPLVDFRLPCGSGLDILLDPEPDRAACASVVDTLLARRPAALPLPHVAGMGARPYIPRLRIAAFGEGPELAALHRLARASDLAIEAIGKDRLSLGRPSGQPGYDAWTAVILLFHDHEWELALIEEAMASEAFYIGAQGGLQARRSRIDELARRGASEAALSRVRSPIGTPAGSRSPQTLALSVLAEVAHEYERLRTRA</sequence>
<dbReference type="AlphaFoldDB" id="A0A9X2VY60"/>
<dbReference type="InterPro" id="IPR052698">
    <property type="entry name" value="MoCofactor_Util/Proc"/>
</dbReference>
<evidence type="ECO:0000313" key="4">
    <source>
        <dbReference type="Proteomes" id="UP001142648"/>
    </source>
</evidence>
<protein>
    <submittedName>
        <fullName evidence="3">XdhC family protein</fullName>
    </submittedName>
</protein>
<name>A0A9X2VY60_9SPHN</name>
<evidence type="ECO:0000313" key="3">
    <source>
        <dbReference type="EMBL" id="MCT2557487.1"/>
    </source>
</evidence>
<dbReference type="Pfam" id="PF02625">
    <property type="entry name" value="XdhC_CoxI"/>
    <property type="match status" value="1"/>
</dbReference>
<dbReference type="Pfam" id="PF13478">
    <property type="entry name" value="XdhC_C"/>
    <property type="match status" value="1"/>
</dbReference>
<proteinExistence type="predicted"/>
<gene>
    <name evidence="3" type="ORF">N0B51_00685</name>
</gene>